<dbReference type="AlphaFoldDB" id="A0A841T131"/>
<comment type="caution">
    <text evidence="2">The sequence shown here is derived from an EMBL/GenBank/DDBJ whole genome shotgun (WGS) entry which is preliminary data.</text>
</comment>
<keyword evidence="3" id="KW-1185">Reference proteome</keyword>
<gene>
    <name evidence="2" type="ORF">H7B67_16850</name>
</gene>
<dbReference type="SUPFAM" id="SSF159888">
    <property type="entry name" value="YdhG-like"/>
    <property type="match status" value="1"/>
</dbReference>
<protein>
    <submittedName>
        <fullName evidence="2">DUF1801 domain-containing protein</fullName>
    </submittedName>
</protein>
<organism evidence="2 3">
    <name type="scientific">Cohnella thailandensis</name>
    <dbReference type="NCBI Taxonomy" id="557557"/>
    <lineage>
        <taxon>Bacteria</taxon>
        <taxon>Bacillati</taxon>
        <taxon>Bacillota</taxon>
        <taxon>Bacilli</taxon>
        <taxon>Bacillales</taxon>
        <taxon>Paenibacillaceae</taxon>
        <taxon>Cohnella</taxon>
    </lineage>
</organism>
<dbReference type="InterPro" id="IPR014922">
    <property type="entry name" value="YdhG-like"/>
</dbReference>
<sequence length="139" mass="15351">MEGSPIGFASVDEYIAGFAPEIQELLQKVRRTIREAAPEAKEKISYQLPTFDLHGNLVHFAAFKNHIGFYPGASGVAAFQQELSAYKGAKGSVQFPLGQPIPYELITRIVKFRARENLEKAAKKSKKTVEKTGNRTGNP</sequence>
<dbReference type="Pfam" id="PF08818">
    <property type="entry name" value="DUF1801"/>
    <property type="match status" value="1"/>
</dbReference>
<feature type="domain" description="YdhG-like" evidence="1">
    <location>
        <begin position="23"/>
        <end position="113"/>
    </location>
</feature>
<dbReference type="RefSeq" id="WP_185121023.1">
    <property type="nucleotide sequence ID" value="NZ_JACJVQ010000014.1"/>
</dbReference>
<name>A0A841T131_9BACL</name>
<accession>A0A841T131</accession>
<dbReference type="Gene3D" id="3.90.1150.200">
    <property type="match status" value="1"/>
</dbReference>
<proteinExistence type="predicted"/>
<reference evidence="2 3" key="1">
    <citation type="submission" date="2020-08" db="EMBL/GenBank/DDBJ databases">
        <title>Cohnella phylogeny.</title>
        <authorList>
            <person name="Dunlap C."/>
        </authorList>
    </citation>
    <scope>NUCLEOTIDE SEQUENCE [LARGE SCALE GENOMIC DNA]</scope>
    <source>
        <strain evidence="2 3">DSM 25241</strain>
    </source>
</reference>
<dbReference type="EMBL" id="JACJVQ010000014">
    <property type="protein sequence ID" value="MBB6635790.1"/>
    <property type="molecule type" value="Genomic_DNA"/>
</dbReference>
<dbReference type="Proteomes" id="UP000535838">
    <property type="component" value="Unassembled WGS sequence"/>
</dbReference>
<evidence type="ECO:0000313" key="3">
    <source>
        <dbReference type="Proteomes" id="UP000535838"/>
    </source>
</evidence>
<evidence type="ECO:0000313" key="2">
    <source>
        <dbReference type="EMBL" id="MBB6635790.1"/>
    </source>
</evidence>
<evidence type="ECO:0000259" key="1">
    <source>
        <dbReference type="Pfam" id="PF08818"/>
    </source>
</evidence>